<dbReference type="EMBL" id="SJPL01000001">
    <property type="protein sequence ID" value="TWT70247.1"/>
    <property type="molecule type" value="Genomic_DNA"/>
</dbReference>
<dbReference type="PRINTS" id="PR00080">
    <property type="entry name" value="SDRFAMILY"/>
</dbReference>
<feature type="domain" description="Ketoreductase" evidence="4">
    <location>
        <begin position="10"/>
        <end position="190"/>
    </location>
</feature>
<dbReference type="PRINTS" id="PR00081">
    <property type="entry name" value="GDHRDH"/>
</dbReference>
<dbReference type="InterPro" id="IPR036291">
    <property type="entry name" value="NAD(P)-bd_dom_sf"/>
</dbReference>
<dbReference type="InterPro" id="IPR020904">
    <property type="entry name" value="Sc_DH/Rdtase_CS"/>
</dbReference>
<reference evidence="5 6" key="1">
    <citation type="submission" date="2019-02" db="EMBL/GenBank/DDBJ databases">
        <title>Deep-cultivation of Planctomycetes and their phenomic and genomic characterization uncovers novel biology.</title>
        <authorList>
            <person name="Wiegand S."/>
            <person name="Jogler M."/>
            <person name="Boedeker C."/>
            <person name="Pinto D."/>
            <person name="Vollmers J."/>
            <person name="Rivas-Marin E."/>
            <person name="Kohn T."/>
            <person name="Peeters S.H."/>
            <person name="Heuer A."/>
            <person name="Rast P."/>
            <person name="Oberbeckmann S."/>
            <person name="Bunk B."/>
            <person name="Jeske O."/>
            <person name="Meyerdierks A."/>
            <person name="Storesund J.E."/>
            <person name="Kallscheuer N."/>
            <person name="Luecker S."/>
            <person name="Lage O.M."/>
            <person name="Pohl T."/>
            <person name="Merkel B.J."/>
            <person name="Hornburger P."/>
            <person name="Mueller R.-W."/>
            <person name="Bruemmer F."/>
            <person name="Labrenz M."/>
            <person name="Spormann A.M."/>
            <person name="Op Den Camp H."/>
            <person name="Overmann J."/>
            <person name="Amann R."/>
            <person name="Jetten M.S.M."/>
            <person name="Mascher T."/>
            <person name="Medema M.H."/>
            <person name="Devos D.P."/>
            <person name="Kaster A.-K."/>
            <person name="Ovreas L."/>
            <person name="Rohde M."/>
            <person name="Galperin M.Y."/>
            <person name="Jogler C."/>
        </authorList>
    </citation>
    <scope>NUCLEOTIDE SEQUENCE [LARGE SCALE GENOMIC DNA]</scope>
    <source>
        <strain evidence="5 6">Pan14r</strain>
    </source>
</reference>
<dbReference type="SUPFAM" id="SSF51735">
    <property type="entry name" value="NAD(P)-binding Rossmann-fold domains"/>
    <property type="match status" value="1"/>
</dbReference>
<evidence type="ECO:0000256" key="3">
    <source>
        <dbReference type="RuleBase" id="RU000363"/>
    </source>
</evidence>
<evidence type="ECO:0000313" key="5">
    <source>
        <dbReference type="EMBL" id="TWT70247.1"/>
    </source>
</evidence>
<protein>
    <submittedName>
        <fullName evidence="5">Fatty acyl-CoA reductase</fullName>
        <ecNumber evidence="5">1.2.1.-</ecNumber>
    </submittedName>
</protein>
<evidence type="ECO:0000256" key="2">
    <source>
        <dbReference type="ARBA" id="ARBA00023002"/>
    </source>
</evidence>
<dbReference type="GO" id="GO:0016020">
    <property type="term" value="C:membrane"/>
    <property type="evidence" value="ECO:0007669"/>
    <property type="project" value="TreeGrafter"/>
</dbReference>
<dbReference type="GO" id="GO:0016491">
    <property type="term" value="F:oxidoreductase activity"/>
    <property type="evidence" value="ECO:0007669"/>
    <property type="project" value="UniProtKB-KW"/>
</dbReference>
<dbReference type="InterPro" id="IPR002347">
    <property type="entry name" value="SDR_fam"/>
</dbReference>
<dbReference type="RefSeq" id="WP_146439245.1">
    <property type="nucleotide sequence ID" value="NZ_SJPL01000001.1"/>
</dbReference>
<dbReference type="Gene3D" id="3.40.50.720">
    <property type="entry name" value="NAD(P)-binding Rossmann-like Domain"/>
    <property type="match status" value="1"/>
</dbReference>
<keyword evidence="6" id="KW-1185">Reference proteome</keyword>
<dbReference type="Proteomes" id="UP000317238">
    <property type="component" value="Unassembled WGS sequence"/>
</dbReference>
<dbReference type="AlphaFoldDB" id="A0A5C5Y3M8"/>
<dbReference type="InterPro" id="IPR057326">
    <property type="entry name" value="KR_dom"/>
</dbReference>
<dbReference type="EC" id="1.2.1.-" evidence="5"/>
<dbReference type="PANTHER" id="PTHR44196">
    <property type="entry name" value="DEHYDROGENASE/REDUCTASE SDR FAMILY MEMBER 7B"/>
    <property type="match status" value="1"/>
</dbReference>
<name>A0A5C5Y3M8_9PLAN</name>
<dbReference type="SMART" id="SM00822">
    <property type="entry name" value="PKS_KR"/>
    <property type="match status" value="1"/>
</dbReference>
<dbReference type="Pfam" id="PF00106">
    <property type="entry name" value="adh_short"/>
    <property type="match status" value="1"/>
</dbReference>
<organism evidence="5 6">
    <name type="scientific">Crateriforma conspicua</name>
    <dbReference type="NCBI Taxonomy" id="2527996"/>
    <lineage>
        <taxon>Bacteria</taxon>
        <taxon>Pseudomonadati</taxon>
        <taxon>Planctomycetota</taxon>
        <taxon>Planctomycetia</taxon>
        <taxon>Planctomycetales</taxon>
        <taxon>Planctomycetaceae</taxon>
        <taxon>Crateriforma</taxon>
    </lineage>
</organism>
<evidence type="ECO:0000256" key="1">
    <source>
        <dbReference type="ARBA" id="ARBA00006484"/>
    </source>
</evidence>
<keyword evidence="2 5" id="KW-0560">Oxidoreductase</keyword>
<dbReference type="PROSITE" id="PS00061">
    <property type="entry name" value="ADH_SHORT"/>
    <property type="match status" value="1"/>
</dbReference>
<comment type="similarity">
    <text evidence="1 3">Belongs to the short-chain dehydrogenases/reductases (SDR) family.</text>
</comment>
<gene>
    <name evidence="5" type="primary">acr1_2</name>
    <name evidence="5" type="ORF">Pan14r_25520</name>
</gene>
<dbReference type="OrthoDB" id="9808814at2"/>
<sequence length="262" mass="28642">MWTRWNPDGSTAIVTGASSGVGYQFCRLVTSKGCRVVAVARRADKLEQLLHDCPKGSVRLVPGDITLGQTCDSAIQTVQDWSGDQLDLLVNNAGIGAIGPFIDASPDRLRRIMEVNFFAATEWTRRCLPSLLRGQNPVVCHVGSVLGHCGVPNKSEYCASKFALHGWHDAICAELRGTVLRSTLVSPSTTRSEFFDSLIDSDPAQRSVSVGSWPPEKVARAMFHAIVRRRREVVCSVGGKALVWADRIFPGITHRILSRTSK</sequence>
<dbReference type="PANTHER" id="PTHR44196:SF1">
    <property type="entry name" value="DEHYDROGENASE_REDUCTASE SDR FAMILY MEMBER 7B"/>
    <property type="match status" value="1"/>
</dbReference>
<comment type="caution">
    <text evidence="5">The sequence shown here is derived from an EMBL/GenBank/DDBJ whole genome shotgun (WGS) entry which is preliminary data.</text>
</comment>
<evidence type="ECO:0000259" key="4">
    <source>
        <dbReference type="SMART" id="SM00822"/>
    </source>
</evidence>
<evidence type="ECO:0000313" key="6">
    <source>
        <dbReference type="Proteomes" id="UP000317238"/>
    </source>
</evidence>
<proteinExistence type="inferred from homology"/>
<accession>A0A5C5Y3M8</accession>